<reference evidence="2 3" key="1">
    <citation type="submission" date="2014-04" db="EMBL/GenBank/DDBJ databases">
        <title>Genome evolution of avian class.</title>
        <authorList>
            <person name="Zhang G."/>
            <person name="Li C."/>
        </authorList>
    </citation>
    <scope>NUCLEOTIDE SEQUENCE [LARGE SCALE GENOMIC DNA]</scope>
    <source>
        <strain evidence="2">BGI_N329</strain>
    </source>
</reference>
<feature type="non-terminal residue" evidence="2">
    <location>
        <position position="56"/>
    </location>
</feature>
<accession>A0A091PBW4</accession>
<organism evidence="2 3">
    <name type="scientific">Haliaeetus albicilla</name>
    <name type="common">White-tailed sea-eagle</name>
    <name type="synonym">Falco albicilla</name>
    <dbReference type="NCBI Taxonomy" id="8969"/>
    <lineage>
        <taxon>Eukaryota</taxon>
        <taxon>Metazoa</taxon>
        <taxon>Chordata</taxon>
        <taxon>Craniata</taxon>
        <taxon>Vertebrata</taxon>
        <taxon>Euteleostomi</taxon>
        <taxon>Archelosauria</taxon>
        <taxon>Archosauria</taxon>
        <taxon>Dinosauria</taxon>
        <taxon>Saurischia</taxon>
        <taxon>Theropoda</taxon>
        <taxon>Coelurosauria</taxon>
        <taxon>Aves</taxon>
        <taxon>Neognathae</taxon>
        <taxon>Neoaves</taxon>
        <taxon>Telluraves</taxon>
        <taxon>Accipitrimorphae</taxon>
        <taxon>Accipitriformes</taxon>
        <taxon>Accipitridae</taxon>
        <taxon>Accipitrinae</taxon>
        <taxon>Haliaeetus</taxon>
    </lineage>
</organism>
<dbReference type="AlphaFoldDB" id="A0A091PBW4"/>
<evidence type="ECO:0000313" key="3">
    <source>
        <dbReference type="Proteomes" id="UP000054379"/>
    </source>
</evidence>
<gene>
    <name evidence="2" type="ORF">N329_04794</name>
</gene>
<name>A0A091PBW4_HALAL</name>
<feature type="non-terminal residue" evidence="2">
    <location>
        <position position="1"/>
    </location>
</feature>
<proteinExistence type="predicted"/>
<evidence type="ECO:0000256" key="1">
    <source>
        <dbReference type="SAM" id="MobiDB-lite"/>
    </source>
</evidence>
<evidence type="ECO:0000313" key="2">
    <source>
        <dbReference type="EMBL" id="KFQ04703.1"/>
    </source>
</evidence>
<sequence>IALGTCFPDPVSLKKVPKEDPACPEDAETMMPSGSIPCSRQYSSQQELPIWTPAWP</sequence>
<feature type="region of interest" description="Disordered" evidence="1">
    <location>
        <begin position="17"/>
        <end position="40"/>
    </location>
</feature>
<dbReference type="Proteomes" id="UP000054379">
    <property type="component" value="Unassembled WGS sequence"/>
</dbReference>
<dbReference type="EMBL" id="KK655606">
    <property type="protein sequence ID" value="KFQ04703.1"/>
    <property type="molecule type" value="Genomic_DNA"/>
</dbReference>
<protein>
    <submittedName>
        <fullName evidence="2">Uncharacterized protein</fullName>
    </submittedName>
</protein>